<name>A0AC58UQZ1_TOBAC</name>
<gene>
    <name evidence="2" type="primary">LOC107831763</name>
</gene>
<sequence>MLGATASPHLSPPFLNSNPYSFQDRKQLLIKLQKCKSIKQAAPIHAHIIKNGNQNDPFILFELLRVCSRSCSIEYASKIFRNTSNPNVFLYTAFIDVFISSGAYGDGIRTYFQMIRDFIVPDNYIIPLVLRACGSALDLNSGEQIHCQAMKLGLCSDRFVRLKLVELYGKCGEFIDAKRVFDEMPQRDVVGSTVMISCYLDHGLVHGAMDEFRLVSTKDNVCWTAMIDGLARNGEMNNALELFREMQMEGVKPNEVTIVCVLSACAQLGALELGKWVHSYVEKYNIEVNHIVGSALVNMYSRCGDIDEAASLFEDLEARDVTTYNSMIVGYALNGKSTEAIKIFQRMIREGIKPTSITFSAVLNACSHGGLVDIGFDIFESMETEYGIERRIEHYGCMVDLLGRVGRLQEAYDFIQRANIAPDNIIWGSLLSACRIHKNFELGERVAKILLQYGAADSGTYILLSNVYASLGKFKEAAQVRAKLREEGVQKEPGCSSIEVKNEIHEFLLGDIRHPEREAIYDKLKELDDMLKSEDYAPETDVISQDIEEHEKKWALSIHSERLAICYGLISTKPCTTIRVVKNLRVCNDCHSVIKLISKITQRRIVVRDRNRFHHFENGVCSCGDYW</sequence>
<reference evidence="1" key="1">
    <citation type="journal article" date="2014" name="Nat. Commun.">
        <title>The tobacco genome sequence and its comparison with those of tomato and potato.</title>
        <authorList>
            <person name="Sierro N."/>
            <person name="Battey J.N."/>
            <person name="Ouadi S."/>
            <person name="Bakaher N."/>
            <person name="Bovet L."/>
            <person name="Willig A."/>
            <person name="Goepfert S."/>
            <person name="Peitsch M.C."/>
            <person name="Ivanov N.V."/>
        </authorList>
    </citation>
    <scope>NUCLEOTIDE SEQUENCE [LARGE SCALE GENOMIC DNA]</scope>
</reference>
<accession>A0AC58UQZ1</accession>
<organism evidence="1 2">
    <name type="scientific">Nicotiana tabacum</name>
    <name type="common">Common tobacco</name>
    <dbReference type="NCBI Taxonomy" id="4097"/>
    <lineage>
        <taxon>Eukaryota</taxon>
        <taxon>Viridiplantae</taxon>
        <taxon>Streptophyta</taxon>
        <taxon>Embryophyta</taxon>
        <taxon>Tracheophyta</taxon>
        <taxon>Spermatophyta</taxon>
        <taxon>Magnoliopsida</taxon>
        <taxon>eudicotyledons</taxon>
        <taxon>Gunneridae</taxon>
        <taxon>Pentapetalae</taxon>
        <taxon>asterids</taxon>
        <taxon>lamiids</taxon>
        <taxon>Solanales</taxon>
        <taxon>Solanaceae</taxon>
        <taxon>Nicotianoideae</taxon>
        <taxon>Nicotianeae</taxon>
        <taxon>Nicotiana</taxon>
    </lineage>
</organism>
<keyword evidence="1" id="KW-1185">Reference proteome</keyword>
<proteinExistence type="predicted"/>
<protein>
    <submittedName>
        <fullName evidence="2">Pentatricopeptide repeat-containing protein At5g59200, chloroplastic</fullName>
    </submittedName>
</protein>
<evidence type="ECO:0000313" key="1">
    <source>
        <dbReference type="Proteomes" id="UP000790787"/>
    </source>
</evidence>
<reference evidence="2" key="2">
    <citation type="submission" date="2025-08" db="UniProtKB">
        <authorList>
            <consortium name="RefSeq"/>
        </authorList>
    </citation>
    <scope>IDENTIFICATION</scope>
    <source>
        <tissue evidence="2">Leaf</tissue>
    </source>
</reference>
<dbReference type="Proteomes" id="UP000790787">
    <property type="component" value="Chromosome 6"/>
</dbReference>
<dbReference type="RefSeq" id="XP_075111909.1">
    <property type="nucleotide sequence ID" value="XM_075255808.1"/>
</dbReference>
<evidence type="ECO:0000313" key="2">
    <source>
        <dbReference type="RefSeq" id="XP_075111909.1"/>
    </source>
</evidence>